<evidence type="ECO:0000313" key="8">
    <source>
        <dbReference type="Proteomes" id="UP000027195"/>
    </source>
</evidence>
<evidence type="ECO:0000256" key="1">
    <source>
        <dbReference type="ARBA" id="ARBA00004555"/>
    </source>
</evidence>
<dbReference type="GO" id="GO:0006888">
    <property type="term" value="P:endoplasmic reticulum to Golgi vesicle-mediated transport"/>
    <property type="evidence" value="ECO:0007669"/>
    <property type="project" value="TreeGrafter"/>
</dbReference>
<feature type="compositionally biased region" description="Polar residues" evidence="5">
    <location>
        <begin position="443"/>
        <end position="500"/>
    </location>
</feature>
<name>A0A067M006_BOTB1</name>
<feature type="region of interest" description="Disordered" evidence="5">
    <location>
        <begin position="443"/>
        <end position="510"/>
    </location>
</feature>
<dbReference type="FunCoup" id="A0A067M006">
    <property type="interactions" value="74"/>
</dbReference>
<dbReference type="GO" id="GO:0031267">
    <property type="term" value="F:small GTPase binding"/>
    <property type="evidence" value="ECO:0007669"/>
    <property type="project" value="TreeGrafter"/>
</dbReference>
<evidence type="ECO:0000256" key="4">
    <source>
        <dbReference type="SAM" id="Coils"/>
    </source>
</evidence>
<comment type="subcellular location">
    <subcellularLocation>
        <location evidence="1">Golgi apparatus</location>
    </subcellularLocation>
</comment>
<dbReference type="STRING" id="930990.A0A067M006"/>
<evidence type="ECO:0000313" key="7">
    <source>
        <dbReference type="EMBL" id="KDQ09068.1"/>
    </source>
</evidence>
<feature type="compositionally biased region" description="Polar residues" evidence="5">
    <location>
        <begin position="395"/>
        <end position="414"/>
    </location>
</feature>
<dbReference type="PROSITE" id="PS50913">
    <property type="entry name" value="GRIP"/>
    <property type="match status" value="1"/>
</dbReference>
<dbReference type="Pfam" id="PF10375">
    <property type="entry name" value="GRAB"/>
    <property type="match status" value="1"/>
</dbReference>
<dbReference type="InterPro" id="IPR000237">
    <property type="entry name" value="GRIP_dom"/>
</dbReference>
<accession>A0A067M006</accession>
<feature type="compositionally biased region" description="Polar residues" evidence="5">
    <location>
        <begin position="1"/>
        <end position="15"/>
    </location>
</feature>
<protein>
    <recommendedName>
        <fullName evidence="6">GRIP domain-containing protein</fullName>
    </recommendedName>
</protein>
<dbReference type="EMBL" id="KL198082">
    <property type="protein sequence ID" value="KDQ09068.1"/>
    <property type="molecule type" value="Genomic_DNA"/>
</dbReference>
<feature type="region of interest" description="Disordered" evidence="5">
    <location>
        <begin position="1"/>
        <end position="62"/>
    </location>
</feature>
<evidence type="ECO:0000259" key="6">
    <source>
        <dbReference type="PROSITE" id="PS50913"/>
    </source>
</evidence>
<feature type="compositionally biased region" description="Low complexity" evidence="5">
    <location>
        <begin position="32"/>
        <end position="48"/>
    </location>
</feature>
<organism evidence="7 8">
    <name type="scientific">Botryobasidium botryosum (strain FD-172 SS1)</name>
    <dbReference type="NCBI Taxonomy" id="930990"/>
    <lineage>
        <taxon>Eukaryota</taxon>
        <taxon>Fungi</taxon>
        <taxon>Dikarya</taxon>
        <taxon>Basidiomycota</taxon>
        <taxon>Agaricomycotina</taxon>
        <taxon>Agaricomycetes</taxon>
        <taxon>Cantharellales</taxon>
        <taxon>Botryobasidiaceae</taxon>
        <taxon>Botryobasidium</taxon>
    </lineage>
</organism>
<dbReference type="HOGENOM" id="CLU_020680_2_0_1"/>
<dbReference type="PANTHER" id="PTHR18921:SF2">
    <property type="entry name" value="THYROID RECEPTOR-INTERACTING PROTEIN 11"/>
    <property type="match status" value="1"/>
</dbReference>
<dbReference type="InParanoid" id="A0A067M006"/>
<dbReference type="GO" id="GO:0005794">
    <property type="term" value="C:Golgi apparatus"/>
    <property type="evidence" value="ECO:0007669"/>
    <property type="project" value="UniProtKB-SubCell"/>
</dbReference>
<feature type="region of interest" description="Disordered" evidence="5">
    <location>
        <begin position="385"/>
        <end position="421"/>
    </location>
</feature>
<reference evidence="8" key="1">
    <citation type="journal article" date="2014" name="Proc. Natl. Acad. Sci. U.S.A.">
        <title>Extensive sampling of basidiomycete genomes demonstrates inadequacy of the white-rot/brown-rot paradigm for wood decay fungi.</title>
        <authorList>
            <person name="Riley R."/>
            <person name="Salamov A.A."/>
            <person name="Brown D.W."/>
            <person name="Nagy L.G."/>
            <person name="Floudas D."/>
            <person name="Held B.W."/>
            <person name="Levasseur A."/>
            <person name="Lombard V."/>
            <person name="Morin E."/>
            <person name="Otillar R."/>
            <person name="Lindquist E.A."/>
            <person name="Sun H."/>
            <person name="LaButti K.M."/>
            <person name="Schmutz J."/>
            <person name="Jabbour D."/>
            <person name="Luo H."/>
            <person name="Baker S.E."/>
            <person name="Pisabarro A.G."/>
            <person name="Walton J.D."/>
            <person name="Blanchette R.A."/>
            <person name="Henrissat B."/>
            <person name="Martin F."/>
            <person name="Cullen D."/>
            <person name="Hibbett D.S."/>
            <person name="Grigoriev I.V."/>
        </authorList>
    </citation>
    <scope>NUCLEOTIDE SEQUENCE [LARGE SCALE GENOMIC DNA]</scope>
    <source>
        <strain evidence="8">FD-172 SS1</strain>
    </source>
</reference>
<dbReference type="InterPro" id="IPR019459">
    <property type="entry name" value="GRAB"/>
</dbReference>
<sequence>MASQNNPAGDGNSSAVDAANETLAHLRLSIDSPAPSNPNGNVNGSNGNDAHSYFPRDDAGGPSRLQVLEEELERTKEEKESLATQYRNLLAKLTTMRTTLGNKLKQDAEELDRREQLVQSLTAQNEDLESTVETLKSELIMSNSEAERASREIEAMRSRVLEDSAQEAVGREREIHELRAELERCRVERDESERALLEERLAAEEARTSLQALEGELEALREENARCADELERERENSINLQSVLEDFQAGKEVELQNAVGEYDAQIRQLTHSLVEFKQRAFQAEAELDSSQTNNKRVLDLEKEVKEKNLLIGKVRHEAVILNEHLTEALRRLRKSSSDTNVDRRLVTNILLQFLNTPRADAKRFEMLTLLASILSWSDAEREKAGLQRSGSGGLTPSFTPTPSTRKVSSSKGSENGKLEDTETFSQMWVEFLLKEANQGTTSMLMSPTDTFSSPAPSNASLPGSPLSRTPSNSSLYPSQRFPTYNLSTTSGSPTLLVPQQSPPRKGAGS</sequence>
<keyword evidence="3 4" id="KW-0175">Coiled coil</keyword>
<proteinExistence type="predicted"/>
<evidence type="ECO:0000256" key="2">
    <source>
        <dbReference type="ARBA" id="ARBA00023034"/>
    </source>
</evidence>
<keyword evidence="8" id="KW-1185">Reference proteome</keyword>
<evidence type="ECO:0000256" key="3">
    <source>
        <dbReference type="ARBA" id="ARBA00023054"/>
    </source>
</evidence>
<dbReference type="GO" id="GO:0007030">
    <property type="term" value="P:Golgi organization"/>
    <property type="evidence" value="ECO:0007669"/>
    <property type="project" value="TreeGrafter"/>
</dbReference>
<feature type="coiled-coil region" evidence="4">
    <location>
        <begin position="65"/>
        <end position="237"/>
    </location>
</feature>
<dbReference type="AlphaFoldDB" id="A0A067M006"/>
<dbReference type="OrthoDB" id="425925at2759"/>
<keyword evidence="2" id="KW-0333">Golgi apparatus</keyword>
<dbReference type="PANTHER" id="PTHR18921">
    <property type="entry name" value="MYOSIN HEAVY CHAIN - RELATED"/>
    <property type="match status" value="1"/>
</dbReference>
<evidence type="ECO:0000256" key="5">
    <source>
        <dbReference type="SAM" id="MobiDB-lite"/>
    </source>
</evidence>
<gene>
    <name evidence="7" type="ORF">BOTBODRAFT_117647</name>
</gene>
<feature type="domain" description="GRIP" evidence="6">
    <location>
        <begin position="337"/>
        <end position="388"/>
    </location>
</feature>
<dbReference type="Proteomes" id="UP000027195">
    <property type="component" value="Unassembled WGS sequence"/>
</dbReference>